<feature type="compositionally biased region" description="Polar residues" evidence="1">
    <location>
        <begin position="385"/>
        <end position="403"/>
    </location>
</feature>
<dbReference type="SUPFAM" id="SSF53098">
    <property type="entry name" value="Ribonuclease H-like"/>
    <property type="match status" value="1"/>
</dbReference>
<gene>
    <name evidence="3" type="ORF">O0I10_011940</name>
</gene>
<proteinExistence type="predicted"/>
<evidence type="ECO:0000313" key="3">
    <source>
        <dbReference type="EMBL" id="KAJ8652412.1"/>
    </source>
</evidence>
<keyword evidence="4" id="KW-1185">Reference proteome</keyword>
<dbReference type="GO" id="GO:0015074">
    <property type="term" value="P:DNA integration"/>
    <property type="evidence" value="ECO:0007669"/>
    <property type="project" value="InterPro"/>
</dbReference>
<dbReference type="PANTHER" id="PTHR37984:SF5">
    <property type="entry name" value="PROTEIN NYNRIN-LIKE"/>
    <property type="match status" value="1"/>
</dbReference>
<sequence>MTCTDPSLFIGVERTWLSKEKFASLVDKYLDNRSPGSTETTGTVDTGKTEKTFIDSTMYEDIKRVLNNEMPTQIWCPNFTYWARNAFMLKQLSSGETFLVRKSGNRNSGKTVAILEQLDAMRNKLKEFVNCPTQFVTLVIDHCSTCAMMKPKKPIKTAGRAIHVKSFLSKLQMDLIDYGGNRTRSGDLRYILHLRDHRTKYSWAYALPSKRAADVGEKLHDLFCQVGPPKELQSDNGGEFTAIDMLTKLRQKWPTITFVRGRPRHPQSQGLIERGNQTLKRKLNAWCHDHRREGVHWSEGLSEVVYSMNTTWSKPINTTPYRMVYGQGPHTNYPPTSNGLVGDFFEDHGYVQGYESDGSHESEDLFYDTDDAEDNHDNSDENEIDSATSESSLVPLSPNMSQDVDQHSESSDEYSSWDGCDDSHAQHTEDLTTEPGSLDDLARFDDVFADGAFEDYLERTKNEPATRRPGFIVDPTSEDDITFVQDDDYSSLTLDACQENISIRPCTDIGSEQETSDIEDDEDIAMRHVAIRDAAAITYNNSVHAIQKRLKSLVQAIPVYEVGEFVGVPIDDHLRTKMDPCYLPAIVNHVSSHNQGSMVYKVCCLHGPLARSYRGHELQDCRHVRFDELDEVDLEAITEDTLELSMADALDLHCIHWALLCTRLRSRKDKTKKVQ</sequence>
<feature type="domain" description="Integrase catalytic" evidence="2">
    <location>
        <begin position="150"/>
        <end position="328"/>
    </location>
</feature>
<dbReference type="PROSITE" id="PS50994">
    <property type="entry name" value="INTEGRASE"/>
    <property type="match status" value="1"/>
</dbReference>
<dbReference type="Gene3D" id="3.30.420.10">
    <property type="entry name" value="Ribonuclease H-like superfamily/Ribonuclease H"/>
    <property type="match status" value="1"/>
</dbReference>
<dbReference type="GO" id="GO:0003676">
    <property type="term" value="F:nucleic acid binding"/>
    <property type="evidence" value="ECO:0007669"/>
    <property type="project" value="InterPro"/>
</dbReference>
<dbReference type="InterPro" id="IPR001584">
    <property type="entry name" value="Integrase_cat-core"/>
</dbReference>
<dbReference type="AlphaFoldDB" id="A0AAD7UTL9"/>
<dbReference type="PANTHER" id="PTHR37984">
    <property type="entry name" value="PROTEIN CBG26694"/>
    <property type="match status" value="1"/>
</dbReference>
<accession>A0AAD7UTL9</accession>
<dbReference type="GeneID" id="83219336"/>
<comment type="caution">
    <text evidence="3">The sequence shown here is derived from an EMBL/GenBank/DDBJ whole genome shotgun (WGS) entry which is preliminary data.</text>
</comment>
<evidence type="ECO:0000256" key="1">
    <source>
        <dbReference type="SAM" id="MobiDB-lite"/>
    </source>
</evidence>
<feature type="compositionally biased region" description="Acidic residues" evidence="1">
    <location>
        <begin position="364"/>
        <end position="384"/>
    </location>
</feature>
<dbReference type="InterPro" id="IPR012337">
    <property type="entry name" value="RNaseH-like_sf"/>
</dbReference>
<evidence type="ECO:0000313" key="4">
    <source>
        <dbReference type="Proteomes" id="UP001234581"/>
    </source>
</evidence>
<protein>
    <recommendedName>
        <fullName evidence="2">Integrase catalytic domain-containing protein</fullName>
    </recommendedName>
</protein>
<name>A0AAD7UTL9_9FUNG</name>
<evidence type="ECO:0000259" key="2">
    <source>
        <dbReference type="PROSITE" id="PS50994"/>
    </source>
</evidence>
<dbReference type="EMBL" id="JARTCD010000105">
    <property type="protein sequence ID" value="KAJ8652412.1"/>
    <property type="molecule type" value="Genomic_DNA"/>
</dbReference>
<dbReference type="RefSeq" id="XP_058337326.1">
    <property type="nucleotide sequence ID" value="XM_058491897.1"/>
</dbReference>
<dbReference type="InterPro" id="IPR050951">
    <property type="entry name" value="Retrovirus_Pol_polyprotein"/>
</dbReference>
<feature type="compositionally biased region" description="Basic and acidic residues" evidence="1">
    <location>
        <begin position="421"/>
        <end position="430"/>
    </location>
</feature>
<organism evidence="3 4">
    <name type="scientific">Lichtheimia ornata</name>
    <dbReference type="NCBI Taxonomy" id="688661"/>
    <lineage>
        <taxon>Eukaryota</taxon>
        <taxon>Fungi</taxon>
        <taxon>Fungi incertae sedis</taxon>
        <taxon>Mucoromycota</taxon>
        <taxon>Mucoromycotina</taxon>
        <taxon>Mucoromycetes</taxon>
        <taxon>Mucorales</taxon>
        <taxon>Lichtheimiaceae</taxon>
        <taxon>Lichtheimia</taxon>
    </lineage>
</organism>
<feature type="region of interest" description="Disordered" evidence="1">
    <location>
        <begin position="351"/>
        <end position="438"/>
    </location>
</feature>
<dbReference type="GO" id="GO:0005634">
    <property type="term" value="C:nucleus"/>
    <property type="evidence" value="ECO:0007669"/>
    <property type="project" value="UniProtKB-ARBA"/>
</dbReference>
<reference evidence="3 4" key="1">
    <citation type="submission" date="2023-03" db="EMBL/GenBank/DDBJ databases">
        <title>Genome sequence of Lichtheimia ornata CBS 291.66.</title>
        <authorList>
            <person name="Mohabir J.T."/>
            <person name="Shea T.P."/>
            <person name="Kurbessoian T."/>
            <person name="Berby B."/>
            <person name="Fontaine J."/>
            <person name="Livny J."/>
            <person name="Gnirke A."/>
            <person name="Stajich J.E."/>
            <person name="Cuomo C.A."/>
        </authorList>
    </citation>
    <scope>NUCLEOTIDE SEQUENCE [LARGE SCALE GENOMIC DNA]</scope>
    <source>
        <strain evidence="3">CBS 291.66</strain>
    </source>
</reference>
<dbReference type="InterPro" id="IPR036397">
    <property type="entry name" value="RNaseH_sf"/>
</dbReference>
<dbReference type="Proteomes" id="UP001234581">
    <property type="component" value="Unassembled WGS sequence"/>
</dbReference>